<feature type="region of interest" description="Disordered" evidence="1">
    <location>
        <begin position="41"/>
        <end position="131"/>
    </location>
</feature>
<dbReference type="Pfam" id="PF05036">
    <property type="entry name" value="SPOR"/>
    <property type="match status" value="1"/>
</dbReference>
<keyword evidence="2" id="KW-0812">Transmembrane</keyword>
<dbReference type="InterPro" id="IPR007730">
    <property type="entry name" value="SPOR-like_dom"/>
</dbReference>
<gene>
    <name evidence="4" type="ORF">FHR87_001939</name>
</gene>
<feature type="compositionally biased region" description="Low complexity" evidence="1">
    <location>
        <begin position="73"/>
        <end position="85"/>
    </location>
</feature>
<evidence type="ECO:0000256" key="2">
    <source>
        <dbReference type="SAM" id="Phobius"/>
    </source>
</evidence>
<proteinExistence type="predicted"/>
<dbReference type="Proteomes" id="UP000549250">
    <property type="component" value="Unassembled WGS sequence"/>
</dbReference>
<sequence length="216" mass="23950">MAWLDKGLKQRMVGAVVLIVLIVIFLPMLLTRKDERRQVEVEVPPRPEMPAMPQAQVRPANVPEPVPVPDPEPVQQLPDPVVVKPVDIRSKTNSPPATAKPSEPARVAPKVEQPKKPEPAPAKPAPAAEQKRLDANNLPVSWSIQLASLSSRSNADALVQKLRAQGYNAYLRVVDGMHRVFVGPVIERAEADRLRGQLSRQQNVNGFVVRFQPERH</sequence>
<dbReference type="InterPro" id="IPR036680">
    <property type="entry name" value="SPOR-like_sf"/>
</dbReference>
<comment type="caution">
    <text evidence="4">The sequence shown here is derived from an EMBL/GenBank/DDBJ whole genome shotgun (WGS) entry which is preliminary data.</text>
</comment>
<dbReference type="AlphaFoldDB" id="A0A839T797"/>
<dbReference type="RefSeq" id="WP_183166479.1">
    <property type="nucleotide sequence ID" value="NZ_JACHXI010000008.1"/>
</dbReference>
<dbReference type="PROSITE" id="PS51724">
    <property type="entry name" value="SPOR"/>
    <property type="match status" value="1"/>
</dbReference>
<dbReference type="PANTHER" id="PTHR38687:SF1">
    <property type="entry name" value="CELL DIVISION PROTEIN DEDD"/>
    <property type="match status" value="1"/>
</dbReference>
<keyword evidence="2" id="KW-1133">Transmembrane helix</keyword>
<accession>A0A839T797</accession>
<feature type="compositionally biased region" description="Pro residues" evidence="1">
    <location>
        <begin position="62"/>
        <end position="72"/>
    </location>
</feature>
<evidence type="ECO:0000259" key="3">
    <source>
        <dbReference type="PROSITE" id="PS51724"/>
    </source>
</evidence>
<dbReference type="InterPro" id="IPR052521">
    <property type="entry name" value="Cell_div_SPOR-domain"/>
</dbReference>
<feature type="transmembrane region" description="Helical" evidence="2">
    <location>
        <begin position="12"/>
        <end position="30"/>
    </location>
</feature>
<dbReference type="SUPFAM" id="SSF110997">
    <property type="entry name" value="Sporulation related repeat"/>
    <property type="match status" value="1"/>
</dbReference>
<feature type="domain" description="SPOR" evidence="3">
    <location>
        <begin position="136"/>
        <end position="211"/>
    </location>
</feature>
<evidence type="ECO:0000313" key="5">
    <source>
        <dbReference type="Proteomes" id="UP000549250"/>
    </source>
</evidence>
<name>A0A839T797_AZOMA</name>
<dbReference type="GO" id="GO:0032153">
    <property type="term" value="C:cell division site"/>
    <property type="evidence" value="ECO:0007669"/>
    <property type="project" value="TreeGrafter"/>
</dbReference>
<evidence type="ECO:0000313" key="4">
    <source>
        <dbReference type="EMBL" id="MBB3103543.1"/>
    </source>
</evidence>
<dbReference type="GO" id="GO:0030428">
    <property type="term" value="C:cell septum"/>
    <property type="evidence" value="ECO:0007669"/>
    <property type="project" value="TreeGrafter"/>
</dbReference>
<keyword evidence="2" id="KW-0472">Membrane</keyword>
<evidence type="ECO:0000256" key="1">
    <source>
        <dbReference type="SAM" id="MobiDB-lite"/>
    </source>
</evidence>
<dbReference type="Gene3D" id="3.30.70.1070">
    <property type="entry name" value="Sporulation related repeat"/>
    <property type="match status" value="1"/>
</dbReference>
<protein>
    <submittedName>
        <fullName evidence="4">DedD protein</fullName>
    </submittedName>
</protein>
<dbReference type="GO" id="GO:0032506">
    <property type="term" value="P:cytokinetic process"/>
    <property type="evidence" value="ECO:0007669"/>
    <property type="project" value="TreeGrafter"/>
</dbReference>
<organism evidence="4 5">
    <name type="scientific">Azomonas macrocytogenes</name>
    <name type="common">Azotobacter macrocytogenes</name>
    <dbReference type="NCBI Taxonomy" id="69962"/>
    <lineage>
        <taxon>Bacteria</taxon>
        <taxon>Pseudomonadati</taxon>
        <taxon>Pseudomonadota</taxon>
        <taxon>Gammaproteobacteria</taxon>
        <taxon>Pseudomonadales</taxon>
        <taxon>Pseudomonadaceae</taxon>
        <taxon>Azomonas</taxon>
    </lineage>
</organism>
<reference evidence="4 5" key="1">
    <citation type="submission" date="2020-08" db="EMBL/GenBank/DDBJ databases">
        <title>Genomic Encyclopedia of Type Strains, Phase III (KMG-III): the genomes of soil and plant-associated and newly described type strains.</title>
        <authorList>
            <person name="Whitman W."/>
        </authorList>
    </citation>
    <scope>NUCLEOTIDE SEQUENCE [LARGE SCALE GENOMIC DNA]</scope>
    <source>
        <strain evidence="4 5">CECT 4462</strain>
    </source>
</reference>
<dbReference type="PANTHER" id="PTHR38687">
    <property type="entry name" value="CELL DIVISION PROTEIN DEDD-RELATED"/>
    <property type="match status" value="1"/>
</dbReference>
<keyword evidence="5" id="KW-1185">Reference proteome</keyword>
<dbReference type="GO" id="GO:0042834">
    <property type="term" value="F:peptidoglycan binding"/>
    <property type="evidence" value="ECO:0007669"/>
    <property type="project" value="InterPro"/>
</dbReference>
<dbReference type="EMBL" id="JACHXI010000008">
    <property type="protein sequence ID" value="MBB3103543.1"/>
    <property type="molecule type" value="Genomic_DNA"/>
</dbReference>